<dbReference type="InterPro" id="IPR011833">
    <property type="entry name" value="Glycg_phsphrylas"/>
</dbReference>
<accession>A0A3S0XRM8</accession>
<dbReference type="PIRSF" id="PIRSF000460">
    <property type="entry name" value="Pprylas_GlgP"/>
    <property type="match status" value="1"/>
</dbReference>
<comment type="function">
    <text evidence="11">Allosteric enzyme that catalyzes the rate-limiting step in glycogen catabolism, the phosphorolytic cleavage of glycogen to produce glucose-1-phosphate, and plays a central role in maintaining cellular and organismal glucose homeostasis.</text>
</comment>
<evidence type="ECO:0000313" key="13">
    <source>
        <dbReference type="Proteomes" id="UP000268857"/>
    </source>
</evidence>
<dbReference type="Gene3D" id="3.40.50.2000">
    <property type="entry name" value="Glycogen Phosphorylase B"/>
    <property type="match status" value="2"/>
</dbReference>
<comment type="catalytic activity">
    <reaction evidence="1 11">
        <text>[(1-&gt;4)-alpha-D-glucosyl](n) + phosphate = [(1-&gt;4)-alpha-D-glucosyl](n-1) + alpha-D-glucose 1-phosphate</text>
        <dbReference type="Rhea" id="RHEA:41732"/>
        <dbReference type="Rhea" id="RHEA-COMP:9584"/>
        <dbReference type="Rhea" id="RHEA-COMP:9586"/>
        <dbReference type="ChEBI" id="CHEBI:15444"/>
        <dbReference type="ChEBI" id="CHEBI:43474"/>
        <dbReference type="ChEBI" id="CHEBI:58601"/>
        <dbReference type="EC" id="2.4.1.1"/>
    </reaction>
</comment>
<dbReference type="CDD" id="cd04300">
    <property type="entry name" value="GT35_Glycogen_Phosphorylase"/>
    <property type="match status" value="1"/>
</dbReference>
<name>A0A3S0XRM8_CHLFR</name>
<dbReference type="SUPFAM" id="SSF53756">
    <property type="entry name" value="UDP-Glycosyltransferase/glycogen phosphorylase"/>
    <property type="match status" value="1"/>
</dbReference>
<evidence type="ECO:0000256" key="2">
    <source>
        <dbReference type="ARBA" id="ARBA00001933"/>
    </source>
</evidence>
<evidence type="ECO:0000256" key="3">
    <source>
        <dbReference type="ARBA" id="ARBA00006047"/>
    </source>
</evidence>
<proteinExistence type="inferred from homology"/>
<evidence type="ECO:0000256" key="7">
    <source>
        <dbReference type="ARBA" id="ARBA00022898"/>
    </source>
</evidence>
<dbReference type="PANTHER" id="PTHR11468:SF3">
    <property type="entry name" value="GLYCOGEN PHOSPHORYLASE, LIVER FORM"/>
    <property type="match status" value="1"/>
</dbReference>
<comment type="similarity">
    <text evidence="3 11">Belongs to the glycogen phosphorylase family.</text>
</comment>
<dbReference type="FunFam" id="3.40.50.2000:FF:000005">
    <property type="entry name" value="Alpha-1,4 glucan phosphorylase"/>
    <property type="match status" value="1"/>
</dbReference>
<dbReference type="GO" id="GO:0005980">
    <property type="term" value="P:glycogen catabolic process"/>
    <property type="evidence" value="ECO:0007669"/>
    <property type="project" value="TreeGrafter"/>
</dbReference>
<evidence type="ECO:0000313" key="12">
    <source>
        <dbReference type="EMBL" id="RUR76175.1"/>
    </source>
</evidence>
<dbReference type="GO" id="GO:0008184">
    <property type="term" value="F:glycogen phosphorylase activity"/>
    <property type="evidence" value="ECO:0007669"/>
    <property type="project" value="InterPro"/>
</dbReference>
<evidence type="ECO:0000256" key="8">
    <source>
        <dbReference type="ARBA" id="ARBA00023277"/>
    </source>
</evidence>
<keyword evidence="8 11" id="KW-0119">Carbohydrate metabolism</keyword>
<evidence type="ECO:0000256" key="6">
    <source>
        <dbReference type="ARBA" id="ARBA00022679"/>
    </source>
</evidence>
<evidence type="ECO:0000256" key="5">
    <source>
        <dbReference type="ARBA" id="ARBA00022676"/>
    </source>
</evidence>
<evidence type="ECO:0000256" key="1">
    <source>
        <dbReference type="ARBA" id="ARBA00001275"/>
    </source>
</evidence>
<dbReference type="OrthoDB" id="9760804at2"/>
<dbReference type="NCBIfam" id="TIGR02093">
    <property type="entry name" value="P_ylase"/>
    <property type="match status" value="1"/>
</dbReference>
<dbReference type="InterPro" id="IPR000811">
    <property type="entry name" value="Glyco_trans_35"/>
</dbReference>
<evidence type="ECO:0000256" key="4">
    <source>
        <dbReference type="ARBA" id="ARBA00022600"/>
    </source>
</evidence>
<dbReference type="PROSITE" id="PS00102">
    <property type="entry name" value="PHOSPHORYLASE"/>
    <property type="match status" value="1"/>
</dbReference>
<dbReference type="EC" id="2.4.1.1" evidence="11"/>
<comment type="cofactor">
    <cofactor evidence="2 11">
        <name>pyridoxal 5'-phosphate</name>
        <dbReference type="ChEBI" id="CHEBI:597326"/>
    </cofactor>
</comment>
<dbReference type="RefSeq" id="WP_016876029.1">
    <property type="nucleotide sequence ID" value="NZ_AJLN01000093.1"/>
</dbReference>
<comment type="caution">
    <text evidence="12">The sequence shown here is derived from an EMBL/GenBank/DDBJ whole genome shotgun (WGS) entry which is preliminary data.</text>
</comment>
<protein>
    <recommendedName>
        <fullName evidence="11">Alpha-1,4 glucan phosphorylase</fullName>
        <ecNumber evidence="11">2.4.1.1</ecNumber>
    </recommendedName>
</protein>
<comment type="function">
    <text evidence="9">Phosphorylase is an important allosteric enzyme in carbohydrate metabolism. Enzymes from different sources differ in their regulatory mechanisms and in their natural substrates. However, all known phosphorylases share catalytic and structural properties.</text>
</comment>
<dbReference type="GO" id="GO:0005737">
    <property type="term" value="C:cytoplasm"/>
    <property type="evidence" value="ECO:0007669"/>
    <property type="project" value="TreeGrafter"/>
</dbReference>
<sequence length="860" mass="99172">MNPPVETLQQTIKVEDDRTGLSLETLKRAIADNLFYIQGKYPAIATKNDFYMALAYTVRDRLLQRWLNTTETYLKSKVKVVCYLSAEFLMGPHLSNNLVNLGIYDQVRRAVEESGLDFVELREQEEEPGLGNGGLGRLAACYMDSLASLEIPAIGYGIRYEFGIFDQEIRDGWQIEITDKWLRYGNPWEIERPEASIDVKFGGYTQAYNDENGHYRVRWIPDIIVKGVPYDTPILGYKVNTANTLRLWKAEAPESFEFEAFNVGDYYGAVNEKVVAENITKVLYPNDEPIQGKQLRLQQQYFFVSCSLQDMIRLHLHRQDSLDNFHESFAVQLNDTHPAIGVAELMRLLVDEHQIDWDRAWQITQNTFAYTNHTLLPEALEKWPLSLFGRLLPRHLQIIYEINQRFLGQVRAKYPDDHQRIARLSLIDESGEKYIRMAHLASVGSHAINGVAALHTKLLQQDVLRDFYELWPEKFTNKTNGVTPRRWIVVSNPKLAELINRKIGTNWIKHLEELKQLEAFVEDAEFRQQWRQIKQDIKRDLAEYVKKNHAIDINPQSLFDVQVKRIHEYKRQHLNALYIITLYNQIKQNPNIDVVPRTFIFGGKAAPGYFMAKLIIKLINSVAQVVNNDPDVRERLKVVFLPDYNVRFGQRVYPAADLSEQISTAGKEASGTGNMKFSMNGALTIGTLDGANIEIREEVGAENFFLFGLTTPEVYALKAKGYNPWDYYHANSQLKTVIDLISSGFFSHGDTNLFRPLVDSLLYHDQYMLFADYQSYVDCQEQVNQAYRDEEKWTRMSILNAVRMGKFSSDRAIREYCQEIWNAQPVNVEMQEYVQPKPDMGKEAQSVAAQASQAWLGAKT</sequence>
<keyword evidence="13" id="KW-1185">Reference proteome</keyword>
<keyword evidence="4" id="KW-0321">Glycogen metabolism</keyword>
<dbReference type="GO" id="GO:0030170">
    <property type="term" value="F:pyridoxal phosphate binding"/>
    <property type="evidence" value="ECO:0007669"/>
    <property type="project" value="InterPro"/>
</dbReference>
<keyword evidence="5 11" id="KW-0328">Glycosyltransferase</keyword>
<feature type="modified residue" description="N6-(pyridoxal phosphate)lysine" evidence="10">
    <location>
        <position position="676"/>
    </location>
</feature>
<keyword evidence="7 10" id="KW-0663">Pyridoxal phosphate</keyword>
<dbReference type="InterPro" id="IPR035090">
    <property type="entry name" value="Pyridoxal_P_attach_site"/>
</dbReference>
<evidence type="ECO:0000256" key="9">
    <source>
        <dbReference type="ARBA" id="ARBA00025174"/>
    </source>
</evidence>
<dbReference type="Proteomes" id="UP000268857">
    <property type="component" value="Unassembled WGS sequence"/>
</dbReference>
<dbReference type="EMBL" id="RSCJ01000021">
    <property type="protein sequence ID" value="RUR76175.1"/>
    <property type="molecule type" value="Genomic_DNA"/>
</dbReference>
<dbReference type="PANTHER" id="PTHR11468">
    <property type="entry name" value="GLYCOGEN PHOSPHORYLASE"/>
    <property type="match status" value="1"/>
</dbReference>
<dbReference type="Pfam" id="PF00343">
    <property type="entry name" value="Phosphorylase"/>
    <property type="match status" value="1"/>
</dbReference>
<dbReference type="FunFam" id="3.40.50.2000:FF:000002">
    <property type="entry name" value="Alpha-1,4 glucan phosphorylase"/>
    <property type="match status" value="1"/>
</dbReference>
<keyword evidence="6 11" id="KW-0808">Transferase</keyword>
<evidence type="ECO:0000256" key="11">
    <source>
        <dbReference type="RuleBase" id="RU000587"/>
    </source>
</evidence>
<organism evidence="12 13">
    <name type="scientific">Chlorogloeopsis fritschii PCC 6912</name>
    <dbReference type="NCBI Taxonomy" id="211165"/>
    <lineage>
        <taxon>Bacteria</taxon>
        <taxon>Bacillati</taxon>
        <taxon>Cyanobacteriota</taxon>
        <taxon>Cyanophyceae</taxon>
        <taxon>Nostocales</taxon>
        <taxon>Chlorogloeopsidaceae</taxon>
        <taxon>Chlorogloeopsis</taxon>
    </lineage>
</organism>
<evidence type="ECO:0000256" key="10">
    <source>
        <dbReference type="PIRSR" id="PIRSR000460-1"/>
    </source>
</evidence>
<gene>
    <name evidence="12" type="ORF">PCC6912_43470</name>
</gene>
<dbReference type="STRING" id="211165.GCA_000317285_03406"/>
<reference evidence="12 13" key="1">
    <citation type="journal article" date="2019" name="Genome Biol. Evol.">
        <title>Day and night: Metabolic profiles and evolutionary relationships of six axenic non-marine cyanobacteria.</title>
        <authorList>
            <person name="Will S.E."/>
            <person name="Henke P."/>
            <person name="Boedeker C."/>
            <person name="Huang S."/>
            <person name="Brinkmann H."/>
            <person name="Rohde M."/>
            <person name="Jarek M."/>
            <person name="Friedl T."/>
            <person name="Seufert S."/>
            <person name="Schumacher M."/>
            <person name="Overmann J."/>
            <person name="Neumann-Schaal M."/>
            <person name="Petersen J."/>
        </authorList>
    </citation>
    <scope>NUCLEOTIDE SEQUENCE [LARGE SCALE GENOMIC DNA]</scope>
    <source>
        <strain evidence="12 13">PCC 6912</strain>
    </source>
</reference>
<dbReference type="AlphaFoldDB" id="A0A3S0XRM8"/>